<reference evidence="10 11" key="1">
    <citation type="journal article" date="2015" name="Fungal Genet. Biol.">
        <title>Evolution of novel wood decay mechanisms in Agaricales revealed by the genome sequences of Fistulina hepatica and Cylindrobasidium torrendii.</title>
        <authorList>
            <person name="Floudas D."/>
            <person name="Held B.W."/>
            <person name="Riley R."/>
            <person name="Nagy L.G."/>
            <person name="Koehler G."/>
            <person name="Ransdell A.S."/>
            <person name="Younus H."/>
            <person name="Chow J."/>
            <person name="Chiniquy J."/>
            <person name="Lipzen A."/>
            <person name="Tritt A."/>
            <person name="Sun H."/>
            <person name="Haridas S."/>
            <person name="LaButti K."/>
            <person name="Ohm R.A."/>
            <person name="Kues U."/>
            <person name="Blanchette R.A."/>
            <person name="Grigoriev I.V."/>
            <person name="Minto R.E."/>
            <person name="Hibbett D.S."/>
        </authorList>
    </citation>
    <scope>NUCLEOTIDE SEQUENCE [LARGE SCALE GENOMIC DNA]</scope>
    <source>
        <strain evidence="10 11">FP15055 ss-10</strain>
    </source>
</reference>
<dbReference type="Proteomes" id="UP000054007">
    <property type="component" value="Unassembled WGS sequence"/>
</dbReference>
<feature type="domain" description="Prenylcysteine lyase" evidence="9">
    <location>
        <begin position="141"/>
        <end position="478"/>
    </location>
</feature>
<protein>
    <recommendedName>
        <fullName evidence="9">Prenylcysteine lyase domain-containing protein</fullName>
    </recommendedName>
</protein>
<comment type="similarity">
    <text evidence="2">Belongs to the prenylcysteine oxidase family.</text>
</comment>
<dbReference type="InterPro" id="IPR010795">
    <property type="entry name" value="Prenylcys_lyase"/>
</dbReference>
<dbReference type="OrthoDB" id="437369at2759"/>
<dbReference type="GO" id="GO:0030328">
    <property type="term" value="P:prenylcysteine catabolic process"/>
    <property type="evidence" value="ECO:0007669"/>
    <property type="project" value="InterPro"/>
</dbReference>
<evidence type="ECO:0000259" key="9">
    <source>
        <dbReference type="Pfam" id="PF07156"/>
    </source>
</evidence>
<gene>
    <name evidence="10" type="ORF">CYLTODRAFT_366185</name>
</gene>
<dbReference type="PIRSF" id="PIRSF036292">
    <property type="entry name" value="Prenylcysteine_oxidase"/>
    <property type="match status" value="1"/>
</dbReference>
<comment type="cofactor">
    <cofactor evidence="1">
        <name>FAD</name>
        <dbReference type="ChEBI" id="CHEBI:57692"/>
    </cofactor>
</comment>
<evidence type="ECO:0000313" key="10">
    <source>
        <dbReference type="EMBL" id="KIY73229.1"/>
    </source>
</evidence>
<dbReference type="InterPro" id="IPR017046">
    <property type="entry name" value="Prenylcysteine_Oxase1"/>
</dbReference>
<sequence>MRGTVTLLSLATSGLAFQFPFKVPFLHTDSAAASSSPRVAVIGAGAGGSSAAFWVSKAKQRHGLDIEVDVYEAGSYVGGRSTVVYPYNDPDKYAAVELGGSIFVDANRNMHRAAQEFNLSITDFKGEDGTMGIWDGEKVRFQTTGYGWLDMIKGGLRYGIPSPKRTDTIVSEMVSKFRTLYTPDSPRWDTIESLSEAFGWTELTSTTVNDYLLSHGVLSRTWIDEVIEGATRVNYGQDSTAIHALEGLVSMAAQGASGIVGGNYQIFEQFIEHSNATLFLDTPVTEISKKGSRWSVRTADGSKDYTSVILAAPFHSSGITVEDSIASQIPEQPYLHLHVTLLSTSSPGLNPTYIGYKAGQNTPNFLLTTSANVRTGGKTPEFNSVSYHGKISDSEWVVKIFSKEKISDEWLNDMFLGKVGWVLRKEWDAYPELPPTTTFPPVKLAEGLYYVNAFEPFISTMETETIAARNIVDLMLNEQHNVGICAKTLSESEERQQVAQQDDSFVLGWDC</sequence>
<dbReference type="Gene3D" id="3.50.50.60">
    <property type="entry name" value="FAD/NAD(P)-binding domain"/>
    <property type="match status" value="1"/>
</dbReference>
<keyword evidence="6" id="KW-0560">Oxidoreductase</keyword>
<evidence type="ECO:0000256" key="1">
    <source>
        <dbReference type="ARBA" id="ARBA00001974"/>
    </source>
</evidence>
<keyword evidence="3" id="KW-0285">Flavoprotein</keyword>
<dbReference type="GO" id="GO:0030327">
    <property type="term" value="P:prenylated protein catabolic process"/>
    <property type="evidence" value="ECO:0007669"/>
    <property type="project" value="TreeGrafter"/>
</dbReference>
<dbReference type="PANTHER" id="PTHR15944">
    <property type="entry name" value="FARNESYLCYSTEINE LYASE"/>
    <property type="match status" value="1"/>
</dbReference>
<evidence type="ECO:0000256" key="2">
    <source>
        <dbReference type="ARBA" id="ARBA00009967"/>
    </source>
</evidence>
<dbReference type="PANTHER" id="PTHR15944:SF0">
    <property type="entry name" value="PRENYLCYSTEINE LYASE DOMAIN-CONTAINING PROTEIN"/>
    <property type="match status" value="1"/>
</dbReference>
<keyword evidence="4 8" id="KW-0732">Signal</keyword>
<dbReference type="Pfam" id="PF13450">
    <property type="entry name" value="NAD_binding_8"/>
    <property type="match status" value="1"/>
</dbReference>
<feature type="signal peptide" evidence="8">
    <location>
        <begin position="1"/>
        <end position="16"/>
    </location>
</feature>
<evidence type="ECO:0000256" key="4">
    <source>
        <dbReference type="ARBA" id="ARBA00022729"/>
    </source>
</evidence>
<evidence type="ECO:0000256" key="6">
    <source>
        <dbReference type="ARBA" id="ARBA00023002"/>
    </source>
</evidence>
<keyword evidence="7" id="KW-0325">Glycoprotein</keyword>
<feature type="chain" id="PRO_5002317283" description="Prenylcysteine lyase domain-containing protein" evidence="8">
    <location>
        <begin position="17"/>
        <end position="511"/>
    </location>
</feature>
<dbReference type="EMBL" id="KN880437">
    <property type="protein sequence ID" value="KIY73229.1"/>
    <property type="molecule type" value="Genomic_DNA"/>
</dbReference>
<accession>A0A0D7BSU7</accession>
<dbReference type="GO" id="GO:0001735">
    <property type="term" value="F:prenylcysteine oxidase activity"/>
    <property type="evidence" value="ECO:0007669"/>
    <property type="project" value="InterPro"/>
</dbReference>
<keyword evidence="5" id="KW-0274">FAD</keyword>
<evidence type="ECO:0000256" key="3">
    <source>
        <dbReference type="ARBA" id="ARBA00022630"/>
    </source>
</evidence>
<organism evidence="10 11">
    <name type="scientific">Cylindrobasidium torrendii FP15055 ss-10</name>
    <dbReference type="NCBI Taxonomy" id="1314674"/>
    <lineage>
        <taxon>Eukaryota</taxon>
        <taxon>Fungi</taxon>
        <taxon>Dikarya</taxon>
        <taxon>Basidiomycota</taxon>
        <taxon>Agaricomycotina</taxon>
        <taxon>Agaricomycetes</taxon>
        <taxon>Agaricomycetidae</taxon>
        <taxon>Agaricales</taxon>
        <taxon>Marasmiineae</taxon>
        <taxon>Physalacriaceae</taxon>
        <taxon>Cylindrobasidium</taxon>
    </lineage>
</organism>
<evidence type="ECO:0000256" key="7">
    <source>
        <dbReference type="ARBA" id="ARBA00023180"/>
    </source>
</evidence>
<evidence type="ECO:0000256" key="5">
    <source>
        <dbReference type="ARBA" id="ARBA00022827"/>
    </source>
</evidence>
<name>A0A0D7BSU7_9AGAR</name>
<evidence type="ECO:0000313" key="11">
    <source>
        <dbReference type="Proteomes" id="UP000054007"/>
    </source>
</evidence>
<dbReference type="Pfam" id="PF07156">
    <property type="entry name" value="Prenylcys_lyase"/>
    <property type="match status" value="1"/>
</dbReference>
<dbReference type="SUPFAM" id="SSF51905">
    <property type="entry name" value="FAD/NAD(P)-binding domain"/>
    <property type="match status" value="1"/>
</dbReference>
<keyword evidence="11" id="KW-1185">Reference proteome</keyword>
<evidence type="ECO:0000256" key="8">
    <source>
        <dbReference type="SAM" id="SignalP"/>
    </source>
</evidence>
<dbReference type="InterPro" id="IPR036188">
    <property type="entry name" value="FAD/NAD-bd_sf"/>
</dbReference>
<proteinExistence type="inferred from homology"/>
<dbReference type="AlphaFoldDB" id="A0A0D7BSU7"/>